<dbReference type="InterPro" id="IPR054125">
    <property type="entry name" value="MCM5_C"/>
</dbReference>
<keyword evidence="7 10" id="KW-0238">DNA-binding</keyword>
<dbReference type="GO" id="GO:0043138">
    <property type="term" value="F:3'-5' DNA helicase activity"/>
    <property type="evidence" value="ECO:0007669"/>
    <property type="project" value="TreeGrafter"/>
</dbReference>
<dbReference type="GO" id="GO:0006270">
    <property type="term" value="P:DNA replication initiation"/>
    <property type="evidence" value="ECO:0007669"/>
    <property type="project" value="TreeGrafter"/>
</dbReference>
<dbReference type="Gene3D" id="2.40.50.140">
    <property type="entry name" value="Nucleic acid-binding proteins"/>
    <property type="match status" value="1"/>
</dbReference>
<dbReference type="GO" id="GO:0000727">
    <property type="term" value="P:double-strand break repair via break-induced replication"/>
    <property type="evidence" value="ECO:0007669"/>
    <property type="project" value="TreeGrafter"/>
</dbReference>
<dbReference type="GO" id="GO:0042555">
    <property type="term" value="C:MCM complex"/>
    <property type="evidence" value="ECO:0007669"/>
    <property type="project" value="UniProtKB-ARBA"/>
</dbReference>
<dbReference type="InterPro" id="IPR027417">
    <property type="entry name" value="P-loop_NTPase"/>
</dbReference>
<dbReference type="GO" id="GO:0043596">
    <property type="term" value="C:nuclear replication fork"/>
    <property type="evidence" value="ECO:0007669"/>
    <property type="project" value="UniProtKB-ARBA"/>
</dbReference>
<dbReference type="GO" id="GO:0006279">
    <property type="term" value="P:premeiotic DNA replication"/>
    <property type="evidence" value="ECO:0007669"/>
    <property type="project" value="UniProtKB-ARBA"/>
</dbReference>
<dbReference type="InterPro" id="IPR041562">
    <property type="entry name" value="MCM_lid"/>
</dbReference>
<evidence type="ECO:0000259" key="11">
    <source>
        <dbReference type="PROSITE" id="PS50051"/>
    </source>
</evidence>
<proteinExistence type="inferred from homology"/>
<keyword evidence="3" id="KW-0963">Cytoplasm</keyword>
<name>A0AAD5XZ18_9FUNG</name>
<dbReference type="Pfam" id="PF00493">
    <property type="entry name" value="MCM"/>
    <property type="match status" value="1"/>
</dbReference>
<dbReference type="Pfam" id="PF17855">
    <property type="entry name" value="MCM_lid"/>
    <property type="match status" value="1"/>
</dbReference>
<evidence type="ECO:0000256" key="10">
    <source>
        <dbReference type="RuleBase" id="RU004070"/>
    </source>
</evidence>
<gene>
    <name evidence="12" type="primary">MCM5</name>
    <name evidence="12" type="ORF">HK099_003015</name>
</gene>
<keyword evidence="4 10" id="KW-0547">Nucleotide-binding</keyword>
<dbReference type="InterPro" id="IPR006802">
    <property type="entry name" value="Radial_spoke"/>
</dbReference>
<dbReference type="Pfam" id="PF21933">
    <property type="entry name" value="MCM5_C"/>
    <property type="match status" value="1"/>
</dbReference>
<dbReference type="PRINTS" id="PR01657">
    <property type="entry name" value="MCMFAMILY"/>
</dbReference>
<dbReference type="SUPFAM" id="SSF50249">
    <property type="entry name" value="Nucleic acid-binding proteins"/>
    <property type="match status" value="1"/>
</dbReference>
<evidence type="ECO:0000313" key="13">
    <source>
        <dbReference type="Proteomes" id="UP001211065"/>
    </source>
</evidence>
<dbReference type="GO" id="GO:0005656">
    <property type="term" value="C:nuclear pre-replicative complex"/>
    <property type="evidence" value="ECO:0007669"/>
    <property type="project" value="UniProtKB-ARBA"/>
</dbReference>
<dbReference type="GO" id="GO:0005524">
    <property type="term" value="F:ATP binding"/>
    <property type="evidence" value="ECO:0007669"/>
    <property type="project" value="UniProtKB-KW"/>
</dbReference>
<keyword evidence="13" id="KW-1185">Reference proteome</keyword>
<sequence>MSYLQFNDLAPFSLAGFTFNDEEKAALQSSLLVKKTEEKFDYITFWGKILGVNKDYYISQAWNDGECLDLVTWLQFPEVKIEDVPRLETISGRFLGEPGFEYPGEHISNLKIFKFFVVEAEVLPKEGDQSAEEIKPLNEEKRLATVIKLIDHDVHIVPRGAYYRDSLHNMMINNLNQGLASHELGELSSYLHFRPGYSVDMKLLMERGELFQEGIDIFEPISRDEPKGWDAPNIQRTSVLPGQENKETRTAIKTKFMDFVRGFSLSNFEEGVKALAMQSNLSGPAEELPNFQIMLLSDDGTLPIRLLDVRAKFHFEIVLPVSSGFGPIQLPRKCDREPLEAGERKDCPMDPYFIVHDKSVFVDQQNLKLQETPEMVPVGELPRHMQLTADRSTYIRVVGMQADLDGSSRRGRSFTEAEEDEFIKMSREPNFFKTFANSVAPSIYGHPDIKKAITCLLFGGSKKILPDGMRLRGDINVLLLGDPGTAKSQLLKFVEKVAPIAVYTSGKGSSAAGLTASVIRDASSREFHLEGGAMVLADGGVVCIDEFDKMREEDRVAIHEAMEQQTISIAKAGITTILNSRASVLAAANPIFGRYNDMKSPGEAIAKHVLHIHMRGAPVTSDNSDIDIQKMKSYISYCRISKCAPRLSSEAAEKLSSHFVEVRSKIRNMSKSENKKSAIPITVRQLEAIVRIAESLAKISLSPVASEVHVDEAIRLFDISTLNAIEAGPAEGFSRPQFMKEVERIQQQIRRRLPCGSQVSAASLTKDMATQGFGDMAIDRAIYLLVQKEVLRFVDRRLIIRRINL</sequence>
<dbReference type="InterPro" id="IPR001208">
    <property type="entry name" value="MCM_dom"/>
</dbReference>
<evidence type="ECO:0000256" key="3">
    <source>
        <dbReference type="ARBA" id="ARBA00022490"/>
    </source>
</evidence>
<dbReference type="Gene3D" id="3.40.50.300">
    <property type="entry name" value="P-loop containing nucleotide triphosphate hydrolases"/>
    <property type="match status" value="2"/>
</dbReference>
<feature type="domain" description="MCM C-terminal AAA(+) ATPase" evidence="11">
    <location>
        <begin position="431"/>
        <end position="605"/>
    </location>
</feature>
<evidence type="ECO:0000256" key="2">
    <source>
        <dbReference type="ARBA" id="ARBA00012551"/>
    </source>
</evidence>
<organism evidence="12 13">
    <name type="scientific">Clydaea vesicula</name>
    <dbReference type="NCBI Taxonomy" id="447962"/>
    <lineage>
        <taxon>Eukaryota</taxon>
        <taxon>Fungi</taxon>
        <taxon>Fungi incertae sedis</taxon>
        <taxon>Chytridiomycota</taxon>
        <taxon>Chytridiomycota incertae sedis</taxon>
        <taxon>Chytridiomycetes</taxon>
        <taxon>Lobulomycetales</taxon>
        <taxon>Lobulomycetaceae</taxon>
        <taxon>Clydaea</taxon>
    </lineage>
</organism>
<dbReference type="Pfam" id="PF04712">
    <property type="entry name" value="Radial_spoke"/>
    <property type="match status" value="1"/>
</dbReference>
<evidence type="ECO:0000256" key="8">
    <source>
        <dbReference type="ARBA" id="ARBA00023212"/>
    </source>
</evidence>
<protein>
    <recommendedName>
        <fullName evidence="2">DNA helicase</fullName>
        <ecNumber evidence="2">3.6.4.12</ecNumber>
    </recommendedName>
</protein>
<keyword evidence="8" id="KW-0206">Cytoskeleton</keyword>
<evidence type="ECO:0000256" key="9">
    <source>
        <dbReference type="ARBA" id="ARBA00023273"/>
    </source>
</evidence>
<reference evidence="12" key="1">
    <citation type="submission" date="2020-05" db="EMBL/GenBank/DDBJ databases">
        <title>Phylogenomic resolution of chytrid fungi.</title>
        <authorList>
            <person name="Stajich J.E."/>
            <person name="Amses K."/>
            <person name="Simmons R."/>
            <person name="Seto K."/>
            <person name="Myers J."/>
            <person name="Bonds A."/>
            <person name="Quandt C.A."/>
            <person name="Barry K."/>
            <person name="Liu P."/>
            <person name="Grigoriev I."/>
            <person name="Longcore J.E."/>
            <person name="James T.Y."/>
        </authorList>
    </citation>
    <scope>NUCLEOTIDE SEQUENCE</scope>
    <source>
        <strain evidence="12">JEL0476</strain>
    </source>
</reference>
<accession>A0AAD5XZ18</accession>
<dbReference type="PROSITE" id="PS50051">
    <property type="entry name" value="MCM_2"/>
    <property type="match status" value="1"/>
</dbReference>
<dbReference type="GO" id="GO:0031261">
    <property type="term" value="C:DNA replication preinitiation complex"/>
    <property type="evidence" value="ECO:0007669"/>
    <property type="project" value="UniProtKB-ARBA"/>
</dbReference>
<dbReference type="GO" id="GO:0060271">
    <property type="term" value="P:cilium assembly"/>
    <property type="evidence" value="ECO:0007669"/>
    <property type="project" value="InterPro"/>
</dbReference>
<keyword evidence="9" id="KW-0966">Cell projection</keyword>
<evidence type="ECO:0000256" key="4">
    <source>
        <dbReference type="ARBA" id="ARBA00022741"/>
    </source>
</evidence>
<evidence type="ECO:0000256" key="5">
    <source>
        <dbReference type="ARBA" id="ARBA00022840"/>
    </source>
</evidence>
<dbReference type="InterPro" id="IPR033762">
    <property type="entry name" value="MCM_OB"/>
</dbReference>
<dbReference type="SUPFAM" id="SSF52540">
    <property type="entry name" value="P-loop containing nucleoside triphosphate hydrolases"/>
    <property type="match status" value="1"/>
</dbReference>
<evidence type="ECO:0000256" key="7">
    <source>
        <dbReference type="ARBA" id="ARBA00023125"/>
    </source>
</evidence>
<dbReference type="GO" id="GO:0003697">
    <property type="term" value="F:single-stranded DNA binding"/>
    <property type="evidence" value="ECO:0007669"/>
    <property type="project" value="TreeGrafter"/>
</dbReference>
<dbReference type="InterPro" id="IPR018525">
    <property type="entry name" value="MCM_CS"/>
</dbReference>
<dbReference type="SMART" id="SM00350">
    <property type="entry name" value="MCM"/>
    <property type="match status" value="1"/>
</dbReference>
<dbReference type="PROSITE" id="PS00847">
    <property type="entry name" value="MCM_1"/>
    <property type="match status" value="1"/>
</dbReference>
<dbReference type="GO" id="GO:0017116">
    <property type="term" value="F:single-stranded DNA helicase activity"/>
    <property type="evidence" value="ECO:0007669"/>
    <property type="project" value="TreeGrafter"/>
</dbReference>
<keyword evidence="6" id="KW-0969">Cilium</keyword>
<dbReference type="Pfam" id="PF17207">
    <property type="entry name" value="MCM_OB"/>
    <property type="match status" value="1"/>
</dbReference>
<dbReference type="GO" id="GO:0001534">
    <property type="term" value="C:radial spoke"/>
    <property type="evidence" value="ECO:0007669"/>
    <property type="project" value="InterPro"/>
</dbReference>
<dbReference type="InterPro" id="IPR012340">
    <property type="entry name" value="NA-bd_OB-fold"/>
</dbReference>
<dbReference type="InterPro" id="IPR031327">
    <property type="entry name" value="MCM"/>
</dbReference>
<comment type="similarity">
    <text evidence="10">Belongs to the MCM family.</text>
</comment>
<keyword evidence="5 10" id="KW-0067">ATP-binding</keyword>
<dbReference type="PANTHER" id="PTHR11630">
    <property type="entry name" value="DNA REPLICATION LICENSING FACTOR MCM FAMILY MEMBER"/>
    <property type="match status" value="1"/>
</dbReference>
<dbReference type="Proteomes" id="UP001211065">
    <property type="component" value="Unassembled WGS sequence"/>
</dbReference>
<comment type="subcellular location">
    <subcellularLocation>
        <location evidence="1">Cytoplasm</location>
        <location evidence="1">Cytoskeleton</location>
        <location evidence="1">Cilium axoneme</location>
    </subcellularLocation>
</comment>
<dbReference type="EMBL" id="JADGJW010000204">
    <property type="protein sequence ID" value="KAJ3221869.1"/>
    <property type="molecule type" value="Genomic_DNA"/>
</dbReference>
<dbReference type="GO" id="GO:0060294">
    <property type="term" value="P:cilium movement involved in cell motility"/>
    <property type="evidence" value="ECO:0007669"/>
    <property type="project" value="InterPro"/>
</dbReference>
<evidence type="ECO:0000256" key="1">
    <source>
        <dbReference type="ARBA" id="ARBA00004430"/>
    </source>
</evidence>
<dbReference type="AlphaFoldDB" id="A0AAD5XZ18"/>
<dbReference type="EC" id="3.6.4.12" evidence="2"/>
<evidence type="ECO:0000256" key="6">
    <source>
        <dbReference type="ARBA" id="ARBA00023069"/>
    </source>
</evidence>
<evidence type="ECO:0000313" key="12">
    <source>
        <dbReference type="EMBL" id="KAJ3221869.1"/>
    </source>
</evidence>
<comment type="caution">
    <text evidence="12">The sequence shown here is derived from an EMBL/GenBank/DDBJ whole genome shotgun (WGS) entry which is preliminary data.</text>
</comment>
<dbReference type="PANTHER" id="PTHR11630:SF42">
    <property type="entry name" value="DNA REPLICATION LICENSING FACTOR MCM5"/>
    <property type="match status" value="1"/>
</dbReference>